<gene>
    <name evidence="2" type="ORF">FB555_000336</name>
</gene>
<name>A0A7W3JS87_9MICO</name>
<keyword evidence="1" id="KW-0472">Membrane</keyword>
<feature type="transmembrane region" description="Helical" evidence="1">
    <location>
        <begin position="114"/>
        <end position="135"/>
    </location>
</feature>
<protein>
    <submittedName>
        <fullName evidence="2">Uncharacterized protein</fullName>
    </submittedName>
</protein>
<dbReference type="AlphaFoldDB" id="A0A7W3JS87"/>
<evidence type="ECO:0000313" key="2">
    <source>
        <dbReference type="EMBL" id="MBA8828265.1"/>
    </source>
</evidence>
<organism evidence="2 3">
    <name type="scientific">Alpinimonas psychrophila</name>
    <dbReference type="NCBI Taxonomy" id="748908"/>
    <lineage>
        <taxon>Bacteria</taxon>
        <taxon>Bacillati</taxon>
        <taxon>Actinomycetota</taxon>
        <taxon>Actinomycetes</taxon>
        <taxon>Micrococcales</taxon>
        <taxon>Microbacteriaceae</taxon>
        <taxon>Alpinimonas</taxon>
    </lineage>
</organism>
<keyword evidence="1" id="KW-1133">Transmembrane helix</keyword>
<accession>A0A7W3JS87</accession>
<sequence>MIPLRAETARRMVTAQRVLRMEIVPSTTVRLAATVLPMVTAHRGTPRLAATVLRMATVPIDPHVLPMVTARSVILPRAGTVPATAIATQVLPAGIGPRTVIATQPLEAIVLRTATVMVVLLVATALHMVTVRIALLVPPTGIVRKGIRHLVETVPHTVTGQFARLMGTLVRVATVHHMVTVPTGIPLLVEIVLPTVTAPSGRVPLTTHALVHAVSVRSVFVAASSKRR</sequence>
<keyword evidence="1" id="KW-0812">Transmembrane</keyword>
<keyword evidence="3" id="KW-1185">Reference proteome</keyword>
<proteinExistence type="predicted"/>
<reference evidence="2 3" key="1">
    <citation type="submission" date="2020-07" db="EMBL/GenBank/DDBJ databases">
        <title>Sequencing the genomes of 1000 actinobacteria strains.</title>
        <authorList>
            <person name="Klenk H.-P."/>
        </authorList>
    </citation>
    <scope>NUCLEOTIDE SEQUENCE [LARGE SCALE GENOMIC DNA]</scope>
    <source>
        <strain evidence="2 3">DSM 23737</strain>
    </source>
</reference>
<dbReference type="RefSeq" id="WP_182483705.1">
    <property type="nucleotide sequence ID" value="NZ_JACGWU010000001.1"/>
</dbReference>
<evidence type="ECO:0000313" key="3">
    <source>
        <dbReference type="Proteomes" id="UP000524237"/>
    </source>
</evidence>
<comment type="caution">
    <text evidence="2">The sequence shown here is derived from an EMBL/GenBank/DDBJ whole genome shotgun (WGS) entry which is preliminary data.</text>
</comment>
<dbReference type="Proteomes" id="UP000524237">
    <property type="component" value="Unassembled WGS sequence"/>
</dbReference>
<dbReference type="EMBL" id="JACGWU010000001">
    <property type="protein sequence ID" value="MBA8828265.1"/>
    <property type="molecule type" value="Genomic_DNA"/>
</dbReference>
<evidence type="ECO:0000256" key="1">
    <source>
        <dbReference type="SAM" id="Phobius"/>
    </source>
</evidence>